<evidence type="ECO:0000313" key="7">
    <source>
        <dbReference type="Proteomes" id="UP000231648"/>
    </source>
</evidence>
<dbReference type="Gene3D" id="3.30.450.90">
    <property type="match status" value="1"/>
</dbReference>
<dbReference type="Proteomes" id="UP000231648">
    <property type="component" value="Unassembled WGS sequence"/>
</dbReference>
<gene>
    <name evidence="6" type="ORF">COU82_01690</name>
</gene>
<dbReference type="SUPFAM" id="SSF160246">
    <property type="entry name" value="EspE N-terminal domain-like"/>
    <property type="match status" value="1"/>
</dbReference>
<evidence type="ECO:0000256" key="3">
    <source>
        <dbReference type="ARBA" id="ARBA00022840"/>
    </source>
</evidence>
<evidence type="ECO:0000256" key="2">
    <source>
        <dbReference type="ARBA" id="ARBA00022741"/>
    </source>
</evidence>
<accession>A0A2M8KC69</accession>
<keyword evidence="2" id="KW-0547">Nucleotide-binding</keyword>
<dbReference type="FunFam" id="3.30.450.90:FF:000001">
    <property type="entry name" value="Type II secretion system ATPase GspE"/>
    <property type="match status" value="1"/>
</dbReference>
<sequence>MAKQKNFLDILVSKNLIDPVVLDSIIKEAEKENRNVEELLLERQLVSEEQLYRLKAEFLKVPFRELAGYKPGADILKLVSLEAAQYYRFVPLVVDKEKMILEVGMLNPEDIDAQEALKFIAHRQNLSPKAYVITLGDFRSILKEYSNLQGEIKQALSELREELEKEEKKLTKEEEKENIEKIAEEAPISKVVALIIKHAIEQGASDIHIEPSEKSIRVRFRIDGILYTNLTLPVRIHPAVVSRIKILSRLKIDETRKPQDGRFFTQTGKKKIDFRVSTFPTYAGEKVVMRLLDPTIGLRELSDLGLESRNLEVLKNAIQKPHGLILLTGPTGSGKTTTLYSILHILNEEGVNIVSLEDPIEYYIEGINQSQVRPEIGYTFATGLRHILRQDPDKIMVGEIRDNETAALAVHAALTGHLVLSTLHTNDALGVIPRLIDMGIDRYLLPPTLILAIAQRLVQRLCLNSRKEIKPSPEMLNLIKKELAAIPPDQLKKANVKEPYILYEPKPSRECPKGTKGRIAVYEMLAMTPELEEIILKEPSEARIREEAKRQGMMIMLQDGILKALRGIVGLEEVKKEVEE</sequence>
<organism evidence="6 7">
    <name type="scientific">Candidatus Portnoybacteria bacterium CG10_big_fil_rev_8_21_14_0_10_38_18</name>
    <dbReference type="NCBI Taxonomy" id="1974813"/>
    <lineage>
        <taxon>Bacteria</taxon>
        <taxon>Candidatus Portnoyibacteriota</taxon>
    </lineage>
</organism>
<dbReference type="GO" id="GO:0005524">
    <property type="term" value="F:ATP binding"/>
    <property type="evidence" value="ECO:0007669"/>
    <property type="project" value="UniProtKB-KW"/>
</dbReference>
<comment type="similarity">
    <text evidence="1">Belongs to the GSP E family.</text>
</comment>
<dbReference type="SUPFAM" id="SSF52540">
    <property type="entry name" value="P-loop containing nucleoside triphosphate hydrolases"/>
    <property type="match status" value="1"/>
</dbReference>
<proteinExistence type="inferred from homology"/>
<dbReference type="GO" id="GO:0005886">
    <property type="term" value="C:plasma membrane"/>
    <property type="evidence" value="ECO:0007669"/>
    <property type="project" value="TreeGrafter"/>
</dbReference>
<dbReference type="Gene3D" id="3.40.50.300">
    <property type="entry name" value="P-loop containing nucleotide triphosphate hydrolases"/>
    <property type="match status" value="1"/>
</dbReference>
<protein>
    <recommendedName>
        <fullName evidence="5">Bacterial type II secretion system protein E domain-containing protein</fullName>
    </recommendedName>
</protein>
<keyword evidence="3" id="KW-0067">ATP-binding</keyword>
<evidence type="ECO:0000313" key="6">
    <source>
        <dbReference type="EMBL" id="PJE57493.1"/>
    </source>
</evidence>
<dbReference type="AlphaFoldDB" id="A0A2M8KC69"/>
<dbReference type="PANTHER" id="PTHR30258">
    <property type="entry name" value="TYPE II SECRETION SYSTEM PROTEIN GSPE-RELATED"/>
    <property type="match status" value="1"/>
</dbReference>
<comment type="caution">
    <text evidence="6">The sequence shown here is derived from an EMBL/GenBank/DDBJ whole genome shotgun (WGS) entry which is preliminary data.</text>
</comment>
<dbReference type="GO" id="GO:0016887">
    <property type="term" value="F:ATP hydrolysis activity"/>
    <property type="evidence" value="ECO:0007669"/>
    <property type="project" value="TreeGrafter"/>
</dbReference>
<dbReference type="CDD" id="cd01129">
    <property type="entry name" value="PulE-GspE-like"/>
    <property type="match status" value="1"/>
</dbReference>
<evidence type="ECO:0000259" key="5">
    <source>
        <dbReference type="PROSITE" id="PS00662"/>
    </source>
</evidence>
<dbReference type="InterPro" id="IPR001482">
    <property type="entry name" value="T2SS/T4SS_dom"/>
</dbReference>
<dbReference type="PANTHER" id="PTHR30258:SF1">
    <property type="entry name" value="PROTEIN TRANSPORT PROTEIN HOFB HOMOLOG"/>
    <property type="match status" value="1"/>
</dbReference>
<feature type="coiled-coil region" evidence="4">
    <location>
        <begin position="142"/>
        <end position="185"/>
    </location>
</feature>
<feature type="domain" description="Bacterial type II secretion system protein E" evidence="5">
    <location>
        <begin position="388"/>
        <end position="402"/>
    </location>
</feature>
<evidence type="ECO:0000256" key="4">
    <source>
        <dbReference type="SAM" id="Coils"/>
    </source>
</evidence>
<keyword evidence="4" id="KW-0175">Coiled coil</keyword>
<dbReference type="InterPro" id="IPR027417">
    <property type="entry name" value="P-loop_NTPase"/>
</dbReference>
<feature type="coiled-coil region" evidence="4">
    <location>
        <begin position="22"/>
        <end position="49"/>
    </location>
</feature>
<dbReference type="Pfam" id="PF05157">
    <property type="entry name" value="MshEN"/>
    <property type="match status" value="1"/>
</dbReference>
<name>A0A2M8KC69_9BACT</name>
<dbReference type="PROSITE" id="PS00662">
    <property type="entry name" value="T2SP_E"/>
    <property type="match status" value="1"/>
</dbReference>
<dbReference type="InterPro" id="IPR007831">
    <property type="entry name" value="T2SS_GspE_N"/>
</dbReference>
<dbReference type="EMBL" id="PFDX01000018">
    <property type="protein sequence ID" value="PJE57493.1"/>
    <property type="molecule type" value="Genomic_DNA"/>
</dbReference>
<dbReference type="InterPro" id="IPR037257">
    <property type="entry name" value="T2SS_E_N_sf"/>
</dbReference>
<reference evidence="7" key="1">
    <citation type="submission" date="2017-09" db="EMBL/GenBank/DDBJ databases">
        <title>Depth-based differentiation of microbial function through sediment-hosted aquifers and enrichment of novel symbionts in the deep terrestrial subsurface.</title>
        <authorList>
            <person name="Probst A.J."/>
            <person name="Ladd B."/>
            <person name="Jarett J.K."/>
            <person name="Geller-Mcgrath D.E."/>
            <person name="Sieber C.M.K."/>
            <person name="Emerson J.B."/>
            <person name="Anantharaman K."/>
            <person name="Thomas B.C."/>
            <person name="Malmstrom R."/>
            <person name="Stieglmeier M."/>
            <person name="Klingl A."/>
            <person name="Woyke T."/>
            <person name="Ryan C.M."/>
            <person name="Banfield J.F."/>
        </authorList>
    </citation>
    <scope>NUCLEOTIDE SEQUENCE [LARGE SCALE GENOMIC DNA]</scope>
</reference>
<evidence type="ECO:0000256" key="1">
    <source>
        <dbReference type="ARBA" id="ARBA00006611"/>
    </source>
</evidence>
<dbReference type="Pfam" id="PF00437">
    <property type="entry name" value="T2SSE"/>
    <property type="match status" value="1"/>
</dbReference>